<evidence type="ECO:0000256" key="2">
    <source>
        <dbReference type="ARBA" id="ARBA00022519"/>
    </source>
</evidence>
<accession>A0A1H7PN82</accession>
<dbReference type="PROSITE" id="PS50111">
    <property type="entry name" value="CHEMOTAXIS_TRANSDUC_2"/>
    <property type="match status" value="1"/>
</dbReference>
<keyword evidence="6" id="KW-1133">Transmembrane helix</keyword>
<keyword evidence="6" id="KW-0472">Membrane</keyword>
<evidence type="ECO:0000256" key="5">
    <source>
        <dbReference type="PROSITE-ProRule" id="PRU00284"/>
    </source>
</evidence>
<feature type="transmembrane region" description="Helical" evidence="6">
    <location>
        <begin position="121"/>
        <end position="139"/>
    </location>
</feature>
<feature type="domain" description="Methyl-accepting transducer" evidence="7">
    <location>
        <begin position="236"/>
        <end position="465"/>
    </location>
</feature>
<comment type="subcellular location">
    <subcellularLocation>
        <location evidence="1">Cell inner membrane</location>
        <topology evidence="1">Multi-pass membrane protein</topology>
    </subcellularLocation>
</comment>
<keyword evidence="10" id="KW-1185">Reference proteome</keyword>
<dbReference type="STRING" id="1036779.SAMN04515666_103543"/>
<dbReference type="Pfam" id="PF00015">
    <property type="entry name" value="MCPsignal"/>
    <property type="match status" value="1"/>
</dbReference>
<evidence type="ECO:0000256" key="6">
    <source>
        <dbReference type="SAM" id="Phobius"/>
    </source>
</evidence>
<dbReference type="PANTHER" id="PTHR32089:SF112">
    <property type="entry name" value="LYSOZYME-LIKE PROTEIN-RELATED"/>
    <property type="match status" value="1"/>
</dbReference>
<evidence type="ECO:0000256" key="1">
    <source>
        <dbReference type="ARBA" id="ARBA00004429"/>
    </source>
</evidence>
<dbReference type="InterPro" id="IPR004089">
    <property type="entry name" value="MCPsignal_dom"/>
</dbReference>
<dbReference type="GO" id="GO:0005886">
    <property type="term" value="C:plasma membrane"/>
    <property type="evidence" value="ECO:0007669"/>
    <property type="project" value="UniProtKB-SubCell"/>
</dbReference>
<evidence type="ECO:0000256" key="3">
    <source>
        <dbReference type="ARBA" id="ARBA00023224"/>
    </source>
</evidence>
<dbReference type="SMART" id="SM00283">
    <property type="entry name" value="MA"/>
    <property type="match status" value="1"/>
</dbReference>
<organism evidence="9 10">
    <name type="scientific">Bosea lupini</name>
    <dbReference type="NCBI Taxonomy" id="1036779"/>
    <lineage>
        <taxon>Bacteria</taxon>
        <taxon>Pseudomonadati</taxon>
        <taxon>Pseudomonadota</taxon>
        <taxon>Alphaproteobacteria</taxon>
        <taxon>Hyphomicrobiales</taxon>
        <taxon>Boseaceae</taxon>
        <taxon>Bosea</taxon>
    </lineage>
</organism>
<name>A0A1H7PN82_9HYPH</name>
<comment type="similarity">
    <text evidence="4">Belongs to the methyl-accepting chemotaxis (MCP) protein family.</text>
</comment>
<dbReference type="GO" id="GO:0007165">
    <property type="term" value="P:signal transduction"/>
    <property type="evidence" value="ECO:0007669"/>
    <property type="project" value="UniProtKB-KW"/>
</dbReference>
<evidence type="ECO:0000259" key="7">
    <source>
        <dbReference type="PROSITE" id="PS50111"/>
    </source>
</evidence>
<feature type="transmembrane region" description="Helical" evidence="6">
    <location>
        <begin position="39"/>
        <end position="56"/>
    </location>
</feature>
<gene>
    <name evidence="9" type="ORF">SAMN04515666_103543</name>
</gene>
<sequence length="485" mass="51128">MTLTLPGLRDLVARCLLGLAFLHVPLLVLASLAQAGDGLIPGLSALMLALAALIAYRSAGATLIAQFAIAIALIGQVSILVAVFSGHPWQPDMHMYYFAVLALLAGFCDWRPIILGAALTAAHHLVLQFVLPAAVFYQGGNLQRVVLHAVIVVIETAFLAVIALMTARIFAQTEANLRRAEEVAGRERLAGERERALADDAETRARSLRAMVEKFRDEMDGAMVILDKASEAMQVDARGLTGASERARQQIASVSRNSNEMTISIEQTAAASQELASSIAEIGRNVSQTADSSQSAARLARAASTEIEALARTGESVGAVVEIIRGIAAQTSMLALNATIEAARAGAMGKGFAVVASEVKTLSAQTASATDEVARSIEAIQIASQRSLKSIREIVAAIGEVETVSIAIAYAVGEQDRATAEIAKEVQISSDGISRSAQSLQSFETVTERTYAAAGSLQSSSSDLATQAQRIRREVAEFCERVAAA</sequence>
<keyword evidence="6" id="KW-0812">Transmembrane</keyword>
<evidence type="ECO:0000256" key="4">
    <source>
        <dbReference type="ARBA" id="ARBA00029447"/>
    </source>
</evidence>
<feature type="transmembrane region" description="Helical" evidence="6">
    <location>
        <begin position="145"/>
        <end position="171"/>
    </location>
</feature>
<dbReference type="EMBL" id="FOAN01000003">
    <property type="protein sequence ID" value="SEL37079.1"/>
    <property type="molecule type" value="Genomic_DNA"/>
</dbReference>
<keyword evidence="2" id="KW-1003">Cell membrane</keyword>
<dbReference type="AlphaFoldDB" id="A0A1H7PN82"/>
<evidence type="ECO:0000259" key="8">
    <source>
        <dbReference type="PROSITE" id="PS50192"/>
    </source>
</evidence>
<proteinExistence type="inferred from homology"/>
<feature type="domain" description="T-SNARE coiled-coil homology" evidence="8">
    <location>
        <begin position="381"/>
        <end position="443"/>
    </location>
</feature>
<dbReference type="InterPro" id="IPR000727">
    <property type="entry name" value="T_SNARE_dom"/>
</dbReference>
<keyword evidence="2" id="KW-0997">Cell inner membrane</keyword>
<dbReference type="SUPFAM" id="SSF58104">
    <property type="entry name" value="Methyl-accepting chemotaxis protein (MCP) signaling domain"/>
    <property type="match status" value="1"/>
</dbReference>
<reference evidence="10" key="1">
    <citation type="submission" date="2016-10" db="EMBL/GenBank/DDBJ databases">
        <authorList>
            <person name="Varghese N."/>
            <person name="Submissions S."/>
        </authorList>
    </citation>
    <scope>NUCLEOTIDE SEQUENCE [LARGE SCALE GENOMIC DNA]</scope>
    <source>
        <strain evidence="10">LMG 26383,CCUG 61248,R- 45681</strain>
    </source>
</reference>
<dbReference type="Proteomes" id="UP000199664">
    <property type="component" value="Unassembled WGS sequence"/>
</dbReference>
<feature type="transmembrane region" description="Helical" evidence="6">
    <location>
        <begin position="12"/>
        <end position="33"/>
    </location>
</feature>
<evidence type="ECO:0000313" key="9">
    <source>
        <dbReference type="EMBL" id="SEL37079.1"/>
    </source>
</evidence>
<protein>
    <submittedName>
        <fullName evidence="9">Methyl-accepting chemotaxis protein</fullName>
    </submittedName>
</protein>
<feature type="transmembrane region" description="Helical" evidence="6">
    <location>
        <begin position="63"/>
        <end position="84"/>
    </location>
</feature>
<dbReference type="PROSITE" id="PS50192">
    <property type="entry name" value="T_SNARE"/>
    <property type="match status" value="1"/>
</dbReference>
<dbReference type="RefSeq" id="WP_167561616.1">
    <property type="nucleotide sequence ID" value="NZ_FOAN01000003.1"/>
</dbReference>
<keyword evidence="3 5" id="KW-0807">Transducer</keyword>
<evidence type="ECO:0000313" key="10">
    <source>
        <dbReference type="Proteomes" id="UP000199664"/>
    </source>
</evidence>
<dbReference type="PANTHER" id="PTHR32089">
    <property type="entry name" value="METHYL-ACCEPTING CHEMOTAXIS PROTEIN MCPB"/>
    <property type="match status" value="1"/>
</dbReference>
<dbReference type="Gene3D" id="1.10.287.950">
    <property type="entry name" value="Methyl-accepting chemotaxis protein"/>
    <property type="match status" value="1"/>
</dbReference>